<dbReference type="InterPro" id="IPR040030">
    <property type="entry name" value="Ribosomal_mL57"/>
</dbReference>
<dbReference type="InterPro" id="IPR036389">
    <property type="entry name" value="RNase_III_sf"/>
</dbReference>
<evidence type="ECO:0000259" key="2">
    <source>
        <dbReference type="Pfam" id="PF14622"/>
    </source>
</evidence>
<dbReference type="Pfam" id="PF14622">
    <property type="entry name" value="Ribonucleas_3_3"/>
    <property type="match status" value="1"/>
</dbReference>
<feature type="compositionally biased region" description="Low complexity" evidence="1">
    <location>
        <begin position="33"/>
        <end position="63"/>
    </location>
</feature>
<dbReference type="PANTHER" id="PTHR28160">
    <property type="entry name" value="54S RIBOSOMAL PROTEIN L15, MITOCHONDRIAL"/>
    <property type="match status" value="1"/>
</dbReference>
<proteinExistence type="predicted"/>
<evidence type="ECO:0000256" key="1">
    <source>
        <dbReference type="SAM" id="MobiDB-lite"/>
    </source>
</evidence>
<dbReference type="SUPFAM" id="SSF69065">
    <property type="entry name" value="RNase III domain-like"/>
    <property type="match status" value="1"/>
</dbReference>
<gene>
    <name evidence="3" type="ORF">LTR24_002666</name>
</gene>
<dbReference type="Gene3D" id="1.10.1520.10">
    <property type="entry name" value="Ribonuclease III domain"/>
    <property type="match status" value="1"/>
</dbReference>
<feature type="domain" description="RNase III" evidence="2">
    <location>
        <begin position="113"/>
        <end position="262"/>
    </location>
</feature>
<dbReference type="PANTHER" id="PTHR28160:SF1">
    <property type="entry name" value="LARGE RIBOSOMAL SUBUNIT PROTEIN ML57"/>
    <property type="match status" value="1"/>
</dbReference>
<comment type="caution">
    <text evidence="3">The sequence shown here is derived from an EMBL/GenBank/DDBJ whole genome shotgun (WGS) entry which is preliminary data.</text>
</comment>
<sequence>MSSSIQAPSRTLLRALKATSEQQPCSCARSKRILSQQRRSLSSTIPQQQGDASAAPAASAQPPRWSQTPPAMKAPVRARAERQEKFEVNGDPAKLDAMYTRFLGKTGPKMLSDETKWLAVTHKSFDHARRGFNDRMAFLGRQIVELQTSLGLLTAADTNSYTSRSEDVYGRQAFHHPATENVEVLNAGGKQFFLHHRQMSGIAARYGLPEVVRWQPKDVRDLPGSGCDMVYAQALYAIVGALALEQGGQVANRVARERILQPIGLRSGSLEGGPAQQEQISS</sequence>
<name>A0ABR0KH80_9EURO</name>
<keyword evidence="4" id="KW-1185">Reference proteome</keyword>
<accession>A0ABR0KH80</accession>
<protein>
    <recommendedName>
        <fullName evidence="2">RNase III domain-containing protein</fullName>
    </recommendedName>
</protein>
<evidence type="ECO:0000313" key="4">
    <source>
        <dbReference type="Proteomes" id="UP001345013"/>
    </source>
</evidence>
<feature type="region of interest" description="Disordered" evidence="1">
    <location>
        <begin position="17"/>
        <end position="79"/>
    </location>
</feature>
<organism evidence="3 4">
    <name type="scientific">Lithohypha guttulata</name>
    <dbReference type="NCBI Taxonomy" id="1690604"/>
    <lineage>
        <taxon>Eukaryota</taxon>
        <taxon>Fungi</taxon>
        <taxon>Dikarya</taxon>
        <taxon>Ascomycota</taxon>
        <taxon>Pezizomycotina</taxon>
        <taxon>Eurotiomycetes</taxon>
        <taxon>Chaetothyriomycetidae</taxon>
        <taxon>Chaetothyriales</taxon>
        <taxon>Trichomeriaceae</taxon>
        <taxon>Lithohypha</taxon>
    </lineage>
</organism>
<reference evidence="3 4" key="1">
    <citation type="submission" date="2023-08" db="EMBL/GenBank/DDBJ databases">
        <title>Black Yeasts Isolated from many extreme environments.</title>
        <authorList>
            <person name="Coleine C."/>
            <person name="Stajich J.E."/>
            <person name="Selbmann L."/>
        </authorList>
    </citation>
    <scope>NUCLEOTIDE SEQUENCE [LARGE SCALE GENOMIC DNA]</scope>
    <source>
        <strain evidence="3 4">CCFEE 5885</strain>
    </source>
</reference>
<dbReference type="Proteomes" id="UP001345013">
    <property type="component" value="Unassembled WGS sequence"/>
</dbReference>
<dbReference type="EMBL" id="JAVRRG010000023">
    <property type="protein sequence ID" value="KAK5096260.1"/>
    <property type="molecule type" value="Genomic_DNA"/>
</dbReference>
<evidence type="ECO:0000313" key="3">
    <source>
        <dbReference type="EMBL" id="KAK5096260.1"/>
    </source>
</evidence>
<dbReference type="InterPro" id="IPR000999">
    <property type="entry name" value="RNase_III_dom"/>
</dbReference>